<name>A0ABT5ZZ92_9ACTN</name>
<dbReference type="Proteomes" id="UP001221150">
    <property type="component" value="Unassembled WGS sequence"/>
</dbReference>
<feature type="region of interest" description="Disordered" evidence="9">
    <location>
        <begin position="1"/>
        <end position="36"/>
    </location>
</feature>
<dbReference type="InterPro" id="IPR036950">
    <property type="entry name" value="PBP_transglycosylase"/>
</dbReference>
<feature type="compositionally biased region" description="Low complexity" evidence="9">
    <location>
        <begin position="13"/>
        <end position="24"/>
    </location>
</feature>
<dbReference type="Pfam" id="PF00905">
    <property type="entry name" value="Transpeptidase"/>
    <property type="match status" value="1"/>
</dbReference>
<feature type="compositionally biased region" description="Gly residues" evidence="9">
    <location>
        <begin position="704"/>
        <end position="739"/>
    </location>
</feature>
<feature type="region of interest" description="Disordered" evidence="9">
    <location>
        <begin position="671"/>
        <end position="813"/>
    </location>
</feature>
<evidence type="ECO:0000256" key="5">
    <source>
        <dbReference type="ARBA" id="ARBA00022801"/>
    </source>
</evidence>
<comment type="catalytic activity">
    <reaction evidence="7">
        <text>Preferential cleavage: (Ac)2-L-Lys-D-Ala-|-D-Ala. Also transpeptidation of peptidyl-alanyl moieties that are N-acyl substituents of D-alanine.</text>
        <dbReference type="EC" id="3.4.16.4"/>
    </reaction>
</comment>
<keyword evidence="10" id="KW-0812">Transmembrane</keyword>
<feature type="domain" description="Penicillin-binding protein transpeptidase" evidence="11">
    <location>
        <begin position="369"/>
        <end position="626"/>
    </location>
</feature>
<evidence type="ECO:0000256" key="9">
    <source>
        <dbReference type="SAM" id="MobiDB-lite"/>
    </source>
</evidence>
<dbReference type="InterPro" id="IPR001264">
    <property type="entry name" value="Glyco_trans_51"/>
</dbReference>
<evidence type="ECO:0000256" key="10">
    <source>
        <dbReference type="SAM" id="Phobius"/>
    </source>
</evidence>
<keyword evidence="10" id="KW-1133">Transmembrane helix</keyword>
<feature type="region of interest" description="Disordered" evidence="9">
    <location>
        <begin position="421"/>
        <end position="454"/>
    </location>
</feature>
<proteinExistence type="predicted"/>
<keyword evidence="10" id="KW-0472">Membrane</keyword>
<feature type="compositionally biased region" description="Gly residues" evidence="9">
    <location>
        <begin position="776"/>
        <end position="804"/>
    </location>
</feature>
<dbReference type="RefSeq" id="WP_276107233.1">
    <property type="nucleotide sequence ID" value="NZ_JARJBB010000001.1"/>
</dbReference>
<organism evidence="13 14">
    <name type="scientific">Streptomyces tropicalis</name>
    <dbReference type="NCBI Taxonomy" id="3034234"/>
    <lineage>
        <taxon>Bacteria</taxon>
        <taxon>Bacillati</taxon>
        <taxon>Actinomycetota</taxon>
        <taxon>Actinomycetes</taxon>
        <taxon>Kitasatosporales</taxon>
        <taxon>Streptomycetaceae</taxon>
        <taxon>Streptomyces</taxon>
    </lineage>
</organism>
<evidence type="ECO:0000256" key="3">
    <source>
        <dbReference type="ARBA" id="ARBA00022676"/>
    </source>
</evidence>
<keyword evidence="4" id="KW-0808">Transferase</keyword>
<dbReference type="PANTHER" id="PTHR32282">
    <property type="entry name" value="BINDING PROTEIN TRANSPEPTIDASE, PUTATIVE-RELATED"/>
    <property type="match status" value="1"/>
</dbReference>
<dbReference type="PANTHER" id="PTHR32282:SF34">
    <property type="entry name" value="PENICILLIN-BINDING PROTEIN 1A"/>
    <property type="match status" value="1"/>
</dbReference>
<comment type="catalytic activity">
    <reaction evidence="8">
        <text>[GlcNAc-(1-&gt;4)-Mur2Ac(oyl-L-Ala-gamma-D-Glu-L-Lys-D-Ala-D-Ala)](n)-di-trans,octa-cis-undecaprenyl diphosphate + beta-D-GlcNAc-(1-&gt;4)-Mur2Ac(oyl-L-Ala-gamma-D-Glu-L-Lys-D-Ala-D-Ala)-di-trans,octa-cis-undecaprenyl diphosphate = [GlcNAc-(1-&gt;4)-Mur2Ac(oyl-L-Ala-gamma-D-Glu-L-Lys-D-Ala-D-Ala)](n+1)-di-trans,octa-cis-undecaprenyl diphosphate + di-trans,octa-cis-undecaprenyl diphosphate + H(+)</text>
        <dbReference type="Rhea" id="RHEA:23708"/>
        <dbReference type="Rhea" id="RHEA-COMP:9602"/>
        <dbReference type="Rhea" id="RHEA-COMP:9603"/>
        <dbReference type="ChEBI" id="CHEBI:15378"/>
        <dbReference type="ChEBI" id="CHEBI:58405"/>
        <dbReference type="ChEBI" id="CHEBI:60033"/>
        <dbReference type="ChEBI" id="CHEBI:78435"/>
        <dbReference type="EC" id="2.4.99.28"/>
    </reaction>
</comment>
<gene>
    <name evidence="13" type="ORF">P3H78_03570</name>
</gene>
<evidence type="ECO:0000256" key="8">
    <source>
        <dbReference type="ARBA" id="ARBA00049902"/>
    </source>
</evidence>
<reference evidence="13 14" key="1">
    <citation type="submission" date="2023-03" db="EMBL/GenBank/DDBJ databases">
        <title>Draft genome sequence of Streptomyces sp. K1PA1 isolated from peat swamp forest in Thailand.</title>
        <authorList>
            <person name="Klaysubun C."/>
            <person name="Duangmal K."/>
        </authorList>
    </citation>
    <scope>NUCLEOTIDE SEQUENCE [LARGE SCALE GENOMIC DNA]</scope>
    <source>
        <strain evidence="13 14">K1PA1</strain>
    </source>
</reference>
<dbReference type="Gene3D" id="3.40.710.10">
    <property type="entry name" value="DD-peptidase/beta-lactamase superfamily"/>
    <property type="match status" value="1"/>
</dbReference>
<dbReference type="Pfam" id="PF00912">
    <property type="entry name" value="Transgly"/>
    <property type="match status" value="1"/>
</dbReference>
<dbReference type="InterPro" id="IPR001460">
    <property type="entry name" value="PCN-bd_Tpept"/>
</dbReference>
<dbReference type="EMBL" id="JARJBB010000001">
    <property type="protein sequence ID" value="MDF3297715.1"/>
    <property type="molecule type" value="Genomic_DNA"/>
</dbReference>
<keyword evidence="3" id="KW-0328">Glycosyltransferase</keyword>
<dbReference type="InterPro" id="IPR023346">
    <property type="entry name" value="Lysozyme-like_dom_sf"/>
</dbReference>
<evidence type="ECO:0000313" key="13">
    <source>
        <dbReference type="EMBL" id="MDF3297715.1"/>
    </source>
</evidence>
<keyword evidence="1" id="KW-0121">Carboxypeptidase</keyword>
<evidence type="ECO:0000256" key="7">
    <source>
        <dbReference type="ARBA" id="ARBA00034000"/>
    </source>
</evidence>
<dbReference type="SUPFAM" id="SSF56601">
    <property type="entry name" value="beta-lactamase/transpeptidase-like"/>
    <property type="match status" value="1"/>
</dbReference>
<dbReference type="InterPro" id="IPR012338">
    <property type="entry name" value="Beta-lactam/transpept-like"/>
</dbReference>
<evidence type="ECO:0000256" key="4">
    <source>
        <dbReference type="ARBA" id="ARBA00022679"/>
    </source>
</evidence>
<protein>
    <submittedName>
        <fullName evidence="13">Transglycosylase domain-containing protein</fullName>
    </submittedName>
</protein>
<sequence>MSDEPKPQQPDEGGTPAQSPAAPAAGGGPAGRPARTGMRRLLPTWRTVLGGVLVAVLLVVGAFFLGYSLVKIPPANALALKQSNVYLYADGTEIARDGEVNREKVSLDQVSATAQHAVLAAEDRDFYTESAVDPQAMLRAAWNTATGKGRQSGSTITQQYVKNYYLGQEQTVTRKVKEFFISIKLDRTVSKNEILQGYLNTSYFGRNAYGIQAAAQAYYGVKAKDLDPARAAYLAALVNAPSEYDVVSHPENRASAVARWNYVLDGMVKQGWLDRTERAGLKFPVPKESTASVGMSGQRGYLVRIIRDYLAANKILDDEELAGGGYRITTTLQKDKQDAFVKAVDDQLMSKLDPKNRTVDGYVRAGGAAVDPKTGKVVAMYNGVDYVKQYTPNATRRDFQVGSTFKPFVFAAAVQNHSETGDGRMITPNTVYDGTSRRPVQGWSGGPYAPENEDGRSYGDITVGKATDLSVNAVYAQMAVDVGPEKVEQTATALGLPASTPDLTATPSIALGPATASVLDMAQAYATLANHGERGTFTMIDKVTRNGTEVVDLPHGGTSQAVSREAADTTTAVLQSVVQSGTGTPAQAVGRPAAGKTGTAEEDTAAWFAGYTPDLATVVSVMGQDPVTAAHKSLYGALGLARTNGSGAPTAIWAQFTRDALKDTPATDFDLQIQPGADETDPSDPASTDPWQSPGTGYEDYGGMTDGGDTYGQDTGGRGTGGLDQGQSDGGAGGPGSSTGGTPATDGGTGGGTAAGGGGTDGGTPGGTPTPTTGGTADGGTSGTPGGPAGGTTGDGGTTTGTGGPSTPPARRQ</sequence>
<dbReference type="InterPro" id="IPR050396">
    <property type="entry name" value="Glycosyltr_51/Transpeptidase"/>
</dbReference>
<feature type="compositionally biased region" description="Gly residues" evidence="9">
    <location>
        <begin position="747"/>
        <end position="766"/>
    </location>
</feature>
<comment type="caution">
    <text evidence="13">The sequence shown here is derived from an EMBL/GenBank/DDBJ whole genome shotgun (WGS) entry which is preliminary data.</text>
</comment>
<evidence type="ECO:0000259" key="12">
    <source>
        <dbReference type="Pfam" id="PF00912"/>
    </source>
</evidence>
<dbReference type="SUPFAM" id="SSF53955">
    <property type="entry name" value="Lysozyme-like"/>
    <property type="match status" value="1"/>
</dbReference>
<accession>A0ABT5ZZ92</accession>
<feature type="compositionally biased region" description="Polar residues" evidence="9">
    <location>
        <begin position="685"/>
        <end position="694"/>
    </location>
</feature>
<evidence type="ECO:0000259" key="11">
    <source>
        <dbReference type="Pfam" id="PF00905"/>
    </source>
</evidence>
<feature type="domain" description="Glycosyl transferase family 51" evidence="12">
    <location>
        <begin position="94"/>
        <end position="267"/>
    </location>
</feature>
<keyword evidence="14" id="KW-1185">Reference proteome</keyword>
<keyword evidence="5" id="KW-0378">Hydrolase</keyword>
<evidence type="ECO:0000256" key="1">
    <source>
        <dbReference type="ARBA" id="ARBA00022645"/>
    </source>
</evidence>
<keyword evidence="2" id="KW-0645">Protease</keyword>
<feature type="transmembrane region" description="Helical" evidence="10">
    <location>
        <begin position="48"/>
        <end position="70"/>
    </location>
</feature>
<evidence type="ECO:0000256" key="2">
    <source>
        <dbReference type="ARBA" id="ARBA00022670"/>
    </source>
</evidence>
<evidence type="ECO:0000313" key="14">
    <source>
        <dbReference type="Proteomes" id="UP001221150"/>
    </source>
</evidence>
<dbReference type="Gene3D" id="1.10.3810.10">
    <property type="entry name" value="Biosynthetic peptidoglycan transglycosylase-like"/>
    <property type="match status" value="1"/>
</dbReference>
<keyword evidence="6" id="KW-0511">Multifunctional enzyme</keyword>
<evidence type="ECO:0000256" key="6">
    <source>
        <dbReference type="ARBA" id="ARBA00023268"/>
    </source>
</evidence>